<evidence type="ECO:0000256" key="19">
    <source>
        <dbReference type="ARBA" id="ARBA00025833"/>
    </source>
</evidence>
<keyword evidence="17" id="KW-0325">Glycoprotein</keyword>
<dbReference type="PANTHER" id="PTHR12053">
    <property type="entry name" value="PROTEASE FAMILY M28 PLASMA GLUTAMATE CARBOXYPEPTIDASE-RELATED"/>
    <property type="match status" value="1"/>
</dbReference>
<evidence type="ECO:0000256" key="9">
    <source>
        <dbReference type="ARBA" id="ARBA00022723"/>
    </source>
</evidence>
<keyword evidence="10 21" id="KW-0732">Signal</keyword>
<keyword evidence="14" id="KW-0333">Golgi apparatus</keyword>
<keyword evidence="24" id="KW-1185">Reference proteome</keyword>
<feature type="chain" id="PRO_5010709576" description="Carboxypeptidase Q" evidence="21">
    <location>
        <begin position="20"/>
        <end position="455"/>
    </location>
</feature>
<evidence type="ECO:0000256" key="16">
    <source>
        <dbReference type="ARBA" id="ARBA00023145"/>
    </source>
</evidence>
<gene>
    <name evidence="23" type="ORF">A4H97_04225</name>
</gene>
<name>A0A1V9EY18_9BACT</name>
<proteinExistence type="predicted"/>
<keyword evidence="15" id="KW-0482">Metalloprotease</keyword>
<evidence type="ECO:0000256" key="10">
    <source>
        <dbReference type="ARBA" id="ARBA00022729"/>
    </source>
</evidence>
<dbReference type="Proteomes" id="UP000192610">
    <property type="component" value="Unassembled WGS sequence"/>
</dbReference>
<dbReference type="Pfam" id="PF04389">
    <property type="entry name" value="Peptidase_M28"/>
    <property type="match status" value="1"/>
</dbReference>
<evidence type="ECO:0000313" key="23">
    <source>
        <dbReference type="EMBL" id="OQP51030.1"/>
    </source>
</evidence>
<dbReference type="InterPro" id="IPR007484">
    <property type="entry name" value="Peptidase_M28"/>
</dbReference>
<dbReference type="Gene3D" id="3.50.30.30">
    <property type="match status" value="1"/>
</dbReference>
<keyword evidence="9" id="KW-0479">Metal-binding</keyword>
<evidence type="ECO:0000256" key="11">
    <source>
        <dbReference type="ARBA" id="ARBA00022801"/>
    </source>
</evidence>
<keyword evidence="12" id="KW-0256">Endoplasmic reticulum</keyword>
<evidence type="ECO:0000313" key="24">
    <source>
        <dbReference type="Proteomes" id="UP000192610"/>
    </source>
</evidence>
<keyword evidence="13" id="KW-0862">Zinc</keyword>
<evidence type="ECO:0000256" key="17">
    <source>
        <dbReference type="ARBA" id="ARBA00023180"/>
    </source>
</evidence>
<evidence type="ECO:0000256" key="8">
    <source>
        <dbReference type="ARBA" id="ARBA00022670"/>
    </source>
</evidence>
<dbReference type="Gene3D" id="3.40.630.10">
    <property type="entry name" value="Zn peptidases"/>
    <property type="match status" value="1"/>
</dbReference>
<evidence type="ECO:0000256" key="1">
    <source>
        <dbReference type="ARBA" id="ARBA00004240"/>
    </source>
</evidence>
<dbReference type="GO" id="GO:0046872">
    <property type="term" value="F:metal ion binding"/>
    <property type="evidence" value="ECO:0007669"/>
    <property type="project" value="UniProtKB-KW"/>
</dbReference>
<dbReference type="EMBL" id="LVXG01000012">
    <property type="protein sequence ID" value="OQP51030.1"/>
    <property type="molecule type" value="Genomic_DNA"/>
</dbReference>
<organism evidence="23 24">
    <name type="scientific">Niastella yeongjuensis</name>
    <dbReference type="NCBI Taxonomy" id="354355"/>
    <lineage>
        <taxon>Bacteria</taxon>
        <taxon>Pseudomonadati</taxon>
        <taxon>Bacteroidota</taxon>
        <taxon>Chitinophagia</taxon>
        <taxon>Chitinophagales</taxon>
        <taxon>Chitinophagaceae</taxon>
        <taxon>Niastella</taxon>
    </lineage>
</organism>
<reference evidence="24" key="1">
    <citation type="submission" date="2016-04" db="EMBL/GenBank/DDBJ databases">
        <authorList>
            <person name="Chen L."/>
            <person name="Zhuang W."/>
            <person name="Wang G."/>
        </authorList>
    </citation>
    <scope>NUCLEOTIDE SEQUENCE [LARGE SCALE GENOMIC DNA]</scope>
    <source>
        <strain evidence="24">17621</strain>
    </source>
</reference>
<keyword evidence="8" id="KW-0645">Protease</keyword>
<keyword evidence="7" id="KW-0121">Carboxypeptidase</keyword>
<evidence type="ECO:0000256" key="3">
    <source>
        <dbReference type="ARBA" id="ARBA00004555"/>
    </source>
</evidence>
<keyword evidence="6" id="KW-0964">Secreted</keyword>
<dbReference type="PANTHER" id="PTHR12053:SF3">
    <property type="entry name" value="CARBOXYPEPTIDASE Q"/>
    <property type="match status" value="1"/>
</dbReference>
<sequence length="455" mass="49659">MRLKLFTLVLTILAFNVRAQNDDSLKIRAIADEILLHSTAYENLRVLTKQVGARLSGSPQTYKAETWGHKALDQAGADRVIEQPCLVPHWVRGGKDEAWIMAPGKKNQPLDILALGNSVGTGPKGIQAPVMLVNSFEELEQKKASVKGKIVFYNARFNDTYIKTFEAYRDAVGYRAAGPSQAAKYGAVAVLIRSMSHSADNNPHTGSTRYNDSFPKIPAAAMGLQDADRLAALLEKESLIVFLKTNGKMLSDTVAHNIIGEITGSEFPDQIITIGGHLDSWDPAEGAHDDGSGCVQSIEILRVLKAIGYKPKRTIRAVLFANEENGTRGGSKYAEEARDKKEKHIFALESDEGGFTPRGFGVTMTPELLNKLRSWLPLLAPYGISEINNGGGGSDIGPLYRELGTPLAGLQPDSQRYFDIHHARSDVFEAVNKRELELGAVSIAALIYLVDKYGL</sequence>
<evidence type="ECO:0000256" key="14">
    <source>
        <dbReference type="ARBA" id="ARBA00023034"/>
    </source>
</evidence>
<accession>A0A1V9EY18</accession>
<dbReference type="STRING" id="354355.SAMN05660816_00089"/>
<evidence type="ECO:0000256" key="7">
    <source>
        <dbReference type="ARBA" id="ARBA00022645"/>
    </source>
</evidence>
<evidence type="ECO:0000256" key="2">
    <source>
        <dbReference type="ARBA" id="ARBA00004371"/>
    </source>
</evidence>
<comment type="subunit">
    <text evidence="19">Homodimer. The monomeric form is inactive while the homodimer is active.</text>
</comment>
<dbReference type="GO" id="GO:0005764">
    <property type="term" value="C:lysosome"/>
    <property type="evidence" value="ECO:0007669"/>
    <property type="project" value="UniProtKB-SubCell"/>
</dbReference>
<evidence type="ECO:0000259" key="22">
    <source>
        <dbReference type="Pfam" id="PF04389"/>
    </source>
</evidence>
<protein>
    <recommendedName>
        <fullName evidence="5">Carboxypeptidase Q</fullName>
    </recommendedName>
    <alternativeName>
        <fullName evidence="20">Plasma glutamate carboxypeptidase</fullName>
    </alternativeName>
</protein>
<dbReference type="GO" id="GO:0005576">
    <property type="term" value="C:extracellular region"/>
    <property type="evidence" value="ECO:0007669"/>
    <property type="project" value="UniProtKB-SubCell"/>
</dbReference>
<dbReference type="GO" id="GO:0004180">
    <property type="term" value="F:carboxypeptidase activity"/>
    <property type="evidence" value="ECO:0007669"/>
    <property type="project" value="UniProtKB-KW"/>
</dbReference>
<feature type="signal peptide" evidence="21">
    <location>
        <begin position="1"/>
        <end position="19"/>
    </location>
</feature>
<comment type="caution">
    <text evidence="23">The sequence shown here is derived from an EMBL/GenBank/DDBJ whole genome shotgun (WGS) entry which is preliminary data.</text>
</comment>
<evidence type="ECO:0000256" key="4">
    <source>
        <dbReference type="ARBA" id="ARBA00004613"/>
    </source>
</evidence>
<keyword evidence="11" id="KW-0378">Hydrolase</keyword>
<evidence type="ECO:0000256" key="5">
    <source>
        <dbReference type="ARBA" id="ARBA00014116"/>
    </source>
</evidence>
<keyword evidence="18" id="KW-0458">Lysosome</keyword>
<evidence type="ECO:0000256" key="13">
    <source>
        <dbReference type="ARBA" id="ARBA00022833"/>
    </source>
</evidence>
<keyword evidence="16" id="KW-0865">Zymogen</keyword>
<evidence type="ECO:0000256" key="20">
    <source>
        <dbReference type="ARBA" id="ARBA00033328"/>
    </source>
</evidence>
<dbReference type="AlphaFoldDB" id="A0A1V9EY18"/>
<feature type="domain" description="Peptidase M28" evidence="22">
    <location>
        <begin position="257"/>
        <end position="437"/>
    </location>
</feature>
<evidence type="ECO:0000256" key="21">
    <source>
        <dbReference type="SAM" id="SignalP"/>
    </source>
</evidence>
<dbReference type="GO" id="GO:0070573">
    <property type="term" value="F:metallodipeptidase activity"/>
    <property type="evidence" value="ECO:0007669"/>
    <property type="project" value="InterPro"/>
</dbReference>
<dbReference type="InterPro" id="IPR039866">
    <property type="entry name" value="CPQ"/>
</dbReference>
<dbReference type="OrthoDB" id="9769665at2"/>
<dbReference type="RefSeq" id="WP_081199678.1">
    <property type="nucleotide sequence ID" value="NZ_FOCZ01000001.1"/>
</dbReference>
<dbReference type="SUPFAM" id="SSF53187">
    <property type="entry name" value="Zn-dependent exopeptidases"/>
    <property type="match status" value="1"/>
</dbReference>
<dbReference type="GO" id="GO:0006508">
    <property type="term" value="P:proteolysis"/>
    <property type="evidence" value="ECO:0007669"/>
    <property type="project" value="UniProtKB-KW"/>
</dbReference>
<evidence type="ECO:0000256" key="18">
    <source>
        <dbReference type="ARBA" id="ARBA00023228"/>
    </source>
</evidence>
<evidence type="ECO:0000256" key="6">
    <source>
        <dbReference type="ARBA" id="ARBA00022525"/>
    </source>
</evidence>
<comment type="subcellular location">
    <subcellularLocation>
        <location evidence="1">Endoplasmic reticulum</location>
    </subcellularLocation>
    <subcellularLocation>
        <location evidence="3">Golgi apparatus</location>
    </subcellularLocation>
    <subcellularLocation>
        <location evidence="2">Lysosome</location>
    </subcellularLocation>
    <subcellularLocation>
        <location evidence="4">Secreted</location>
    </subcellularLocation>
</comment>
<evidence type="ECO:0000256" key="12">
    <source>
        <dbReference type="ARBA" id="ARBA00022824"/>
    </source>
</evidence>
<evidence type="ECO:0000256" key="15">
    <source>
        <dbReference type="ARBA" id="ARBA00023049"/>
    </source>
</evidence>